<evidence type="ECO:0000313" key="3">
    <source>
        <dbReference type="Proteomes" id="UP000198211"/>
    </source>
</evidence>
<feature type="region of interest" description="Disordered" evidence="1">
    <location>
        <begin position="1"/>
        <end position="92"/>
    </location>
</feature>
<protein>
    <submittedName>
        <fullName evidence="2">Uncharacterized protein</fullName>
    </submittedName>
</protein>
<evidence type="ECO:0000313" key="2">
    <source>
        <dbReference type="EMBL" id="OWY93686.1"/>
    </source>
</evidence>
<feature type="compositionally biased region" description="Basic and acidic residues" evidence="1">
    <location>
        <begin position="16"/>
        <end position="41"/>
    </location>
</feature>
<gene>
    <name evidence="2" type="ORF">PHMEG_00036828</name>
</gene>
<keyword evidence="3" id="KW-1185">Reference proteome</keyword>
<feature type="compositionally biased region" description="Basic residues" evidence="1">
    <location>
        <begin position="42"/>
        <end position="53"/>
    </location>
</feature>
<sequence>MVGPAEKTPRMQLTPEQRRLCLEAQRRERRAEQKDDAQGKDKRTKKASRKKPMKLTTASMEVAEPKGVAQGRERGGRRSTRRSQGAAEPGAR</sequence>
<accession>A0A225UMC8</accession>
<dbReference type="Proteomes" id="UP000198211">
    <property type="component" value="Unassembled WGS sequence"/>
</dbReference>
<name>A0A225UMC8_9STRA</name>
<proteinExistence type="predicted"/>
<dbReference type="AlphaFoldDB" id="A0A225UMC8"/>
<organism evidence="2 3">
    <name type="scientific">Phytophthora megakarya</name>
    <dbReference type="NCBI Taxonomy" id="4795"/>
    <lineage>
        <taxon>Eukaryota</taxon>
        <taxon>Sar</taxon>
        <taxon>Stramenopiles</taxon>
        <taxon>Oomycota</taxon>
        <taxon>Peronosporomycetes</taxon>
        <taxon>Peronosporales</taxon>
        <taxon>Peronosporaceae</taxon>
        <taxon>Phytophthora</taxon>
    </lineage>
</organism>
<dbReference type="EMBL" id="NBNE01015632">
    <property type="protein sequence ID" value="OWY93686.1"/>
    <property type="molecule type" value="Genomic_DNA"/>
</dbReference>
<reference evidence="3" key="1">
    <citation type="submission" date="2017-03" db="EMBL/GenBank/DDBJ databases">
        <title>Phytopthora megakarya and P. palmivora, two closely related causual agents of cacao black pod achieved similar genome size and gene model numbers by different mechanisms.</title>
        <authorList>
            <person name="Ali S."/>
            <person name="Shao J."/>
            <person name="Larry D.J."/>
            <person name="Kronmiller B."/>
            <person name="Shen D."/>
            <person name="Strem M.D."/>
            <person name="Melnick R.L."/>
            <person name="Guiltinan M.J."/>
            <person name="Tyler B.M."/>
            <person name="Meinhardt L.W."/>
            <person name="Bailey B.A."/>
        </authorList>
    </citation>
    <scope>NUCLEOTIDE SEQUENCE [LARGE SCALE GENOMIC DNA]</scope>
    <source>
        <strain evidence="3">zdho120</strain>
    </source>
</reference>
<comment type="caution">
    <text evidence="2">The sequence shown here is derived from an EMBL/GenBank/DDBJ whole genome shotgun (WGS) entry which is preliminary data.</text>
</comment>
<evidence type="ECO:0000256" key="1">
    <source>
        <dbReference type="SAM" id="MobiDB-lite"/>
    </source>
</evidence>